<dbReference type="InterPro" id="IPR003593">
    <property type="entry name" value="AAA+_ATPase"/>
</dbReference>
<keyword evidence="1" id="KW-0813">Transport</keyword>
<name>A0A2G6KHZ0_9ACTN</name>
<dbReference type="InterPro" id="IPR005670">
    <property type="entry name" value="PstB-like"/>
</dbReference>
<evidence type="ECO:0000259" key="6">
    <source>
        <dbReference type="PROSITE" id="PS50893"/>
    </source>
</evidence>
<dbReference type="Pfam" id="PF00005">
    <property type="entry name" value="ABC_tran"/>
    <property type="match status" value="1"/>
</dbReference>
<dbReference type="PROSITE" id="PS00211">
    <property type="entry name" value="ABC_TRANSPORTER_1"/>
    <property type="match status" value="1"/>
</dbReference>
<evidence type="ECO:0000313" key="7">
    <source>
        <dbReference type="EMBL" id="PIE34429.1"/>
    </source>
</evidence>
<comment type="caution">
    <text evidence="7">The sequence shown here is derived from an EMBL/GenBank/DDBJ whole genome shotgun (WGS) entry which is preliminary data.</text>
</comment>
<sequence length="300" mass="32467">MTSPSQFSSTRSSDLITPRADTLSSTDSVLDTCPLGAAPDDRADKIVVDGLNIYYGSTLAVADVSMKVVERSVTALIGPSGCGKSTFLRSLNRMHEVIDGAHVDGQVLVNGYDLYGPGVDPVAVRRQIGMVFQRPNPFPTMSIYDNVIAGLKLNSIKLTRSQSDEVVERSLRGANLWDEVKNRLNAPGAGLSGGQQQRLCIARATAVEPEILLMDEPCSALDPISTLAIEQLMIELKEQYTIVIVTHNMQQAARVSERTAFFNIDGPGTPGRLVEMDDTVTIFSNPSEEATQDYVTGRFG</sequence>
<feature type="region of interest" description="Disordered" evidence="5">
    <location>
        <begin position="1"/>
        <end position="20"/>
    </location>
</feature>
<dbReference type="GO" id="GO:0035435">
    <property type="term" value="P:phosphate ion transmembrane transport"/>
    <property type="evidence" value="ECO:0007669"/>
    <property type="project" value="InterPro"/>
</dbReference>
<dbReference type="Gene3D" id="3.40.50.300">
    <property type="entry name" value="P-loop containing nucleotide triphosphate hydrolases"/>
    <property type="match status" value="1"/>
</dbReference>
<keyword evidence="3 7" id="KW-0067">ATP-binding</keyword>
<dbReference type="EMBL" id="PDSL01000019">
    <property type="protein sequence ID" value="PIE34429.1"/>
    <property type="molecule type" value="Genomic_DNA"/>
</dbReference>
<keyword evidence="4" id="KW-1278">Translocase</keyword>
<dbReference type="PANTHER" id="PTHR43423:SF1">
    <property type="entry name" value="ABC TRANSPORTER I FAMILY MEMBER 17"/>
    <property type="match status" value="1"/>
</dbReference>
<dbReference type="GO" id="GO:0005524">
    <property type="term" value="F:ATP binding"/>
    <property type="evidence" value="ECO:0007669"/>
    <property type="project" value="UniProtKB-KW"/>
</dbReference>
<dbReference type="GO" id="GO:0005315">
    <property type="term" value="F:phosphate transmembrane transporter activity"/>
    <property type="evidence" value="ECO:0007669"/>
    <property type="project" value="InterPro"/>
</dbReference>
<gene>
    <name evidence="7" type="ORF">CSA55_00725</name>
</gene>
<dbReference type="GO" id="GO:0016887">
    <property type="term" value="F:ATP hydrolysis activity"/>
    <property type="evidence" value="ECO:0007669"/>
    <property type="project" value="InterPro"/>
</dbReference>
<dbReference type="SMART" id="SM00382">
    <property type="entry name" value="AAA"/>
    <property type="match status" value="1"/>
</dbReference>
<dbReference type="InterPro" id="IPR027417">
    <property type="entry name" value="P-loop_NTPase"/>
</dbReference>
<evidence type="ECO:0000313" key="8">
    <source>
        <dbReference type="Proteomes" id="UP000230914"/>
    </source>
</evidence>
<evidence type="ECO:0000256" key="4">
    <source>
        <dbReference type="ARBA" id="ARBA00022967"/>
    </source>
</evidence>
<evidence type="ECO:0000256" key="5">
    <source>
        <dbReference type="SAM" id="MobiDB-lite"/>
    </source>
</evidence>
<dbReference type="NCBIfam" id="TIGR00972">
    <property type="entry name" value="3a0107s01c2"/>
    <property type="match status" value="1"/>
</dbReference>
<dbReference type="PROSITE" id="PS50893">
    <property type="entry name" value="ABC_TRANSPORTER_2"/>
    <property type="match status" value="1"/>
</dbReference>
<protein>
    <submittedName>
        <fullName evidence="7">Phosphate ABC transporter ATP-binding protein</fullName>
    </submittedName>
</protein>
<dbReference type="AlphaFoldDB" id="A0A2G6KHZ0"/>
<reference evidence="7 8" key="1">
    <citation type="submission" date="2017-10" db="EMBL/GenBank/DDBJ databases">
        <title>Novel microbial diversity and functional potential in the marine mammal oral microbiome.</title>
        <authorList>
            <person name="Dudek N.K."/>
            <person name="Sun C.L."/>
            <person name="Burstein D."/>
            <person name="Kantor R.S."/>
            <person name="Aliaga Goltsman D.S."/>
            <person name="Bik E.M."/>
            <person name="Thomas B.C."/>
            <person name="Banfield J.F."/>
            <person name="Relman D.A."/>
        </authorList>
    </citation>
    <scope>NUCLEOTIDE SEQUENCE [LARGE SCALE GENOMIC DNA]</scope>
    <source>
        <strain evidence="7">DOLJORAL78_61_10</strain>
    </source>
</reference>
<feature type="compositionally biased region" description="Low complexity" evidence="5">
    <location>
        <begin position="1"/>
        <end position="13"/>
    </location>
</feature>
<accession>A0A2G6KHZ0</accession>
<dbReference type="SUPFAM" id="SSF52540">
    <property type="entry name" value="P-loop containing nucleoside triphosphate hydrolases"/>
    <property type="match status" value="1"/>
</dbReference>
<feature type="domain" description="ABC transporter" evidence="6">
    <location>
        <begin position="46"/>
        <end position="289"/>
    </location>
</feature>
<evidence type="ECO:0000256" key="2">
    <source>
        <dbReference type="ARBA" id="ARBA00022741"/>
    </source>
</evidence>
<dbReference type="InterPro" id="IPR003439">
    <property type="entry name" value="ABC_transporter-like_ATP-bd"/>
</dbReference>
<organism evidence="7 8">
    <name type="scientific">Ilumatobacter coccineus</name>
    <dbReference type="NCBI Taxonomy" id="467094"/>
    <lineage>
        <taxon>Bacteria</taxon>
        <taxon>Bacillati</taxon>
        <taxon>Actinomycetota</taxon>
        <taxon>Acidimicrobiia</taxon>
        <taxon>Acidimicrobiales</taxon>
        <taxon>Ilumatobacteraceae</taxon>
        <taxon>Ilumatobacter</taxon>
    </lineage>
</organism>
<dbReference type="GO" id="GO:0016020">
    <property type="term" value="C:membrane"/>
    <property type="evidence" value="ECO:0007669"/>
    <property type="project" value="InterPro"/>
</dbReference>
<keyword evidence="2" id="KW-0547">Nucleotide-binding</keyword>
<dbReference type="Proteomes" id="UP000230914">
    <property type="component" value="Unassembled WGS sequence"/>
</dbReference>
<dbReference type="PANTHER" id="PTHR43423">
    <property type="entry name" value="ABC TRANSPORTER I FAMILY MEMBER 17"/>
    <property type="match status" value="1"/>
</dbReference>
<evidence type="ECO:0000256" key="1">
    <source>
        <dbReference type="ARBA" id="ARBA00022448"/>
    </source>
</evidence>
<dbReference type="InterPro" id="IPR017871">
    <property type="entry name" value="ABC_transporter-like_CS"/>
</dbReference>
<evidence type="ECO:0000256" key="3">
    <source>
        <dbReference type="ARBA" id="ARBA00022840"/>
    </source>
</evidence>
<proteinExistence type="predicted"/>
<dbReference type="CDD" id="cd03260">
    <property type="entry name" value="ABC_PstB_phosphate_transporter"/>
    <property type="match status" value="1"/>
</dbReference>